<evidence type="ECO:0000313" key="2">
    <source>
        <dbReference type="Proteomes" id="UP000265618"/>
    </source>
</evidence>
<evidence type="ECO:0000313" key="1">
    <source>
        <dbReference type="EMBL" id="GIQ85180.1"/>
    </source>
</evidence>
<gene>
    <name evidence="1" type="ORF">KIPB_006812</name>
</gene>
<feature type="non-terminal residue" evidence="1">
    <location>
        <position position="1"/>
    </location>
</feature>
<dbReference type="EMBL" id="BDIP01001808">
    <property type="protein sequence ID" value="GIQ85180.1"/>
    <property type="molecule type" value="Genomic_DNA"/>
</dbReference>
<sequence length="103" mass="11602">LAGDPTSEYDGVYRIKFPLVFSPFNQTAWPISSEYGPVDTSGPAAYQLEMLLSALAVRPYMDEWMDRNAPNMNVEVTFIDWTATYPILQAPESIAYCMPLVDE</sequence>
<reference evidence="1 2" key="1">
    <citation type="journal article" date="2018" name="PLoS ONE">
        <title>The draft genome of Kipferlia bialata reveals reductive genome evolution in fornicate parasites.</title>
        <authorList>
            <person name="Tanifuji G."/>
            <person name="Takabayashi S."/>
            <person name="Kume K."/>
            <person name="Takagi M."/>
            <person name="Nakayama T."/>
            <person name="Kamikawa R."/>
            <person name="Inagaki Y."/>
            <person name="Hashimoto T."/>
        </authorList>
    </citation>
    <scope>NUCLEOTIDE SEQUENCE [LARGE SCALE GENOMIC DNA]</scope>
    <source>
        <strain evidence="1">NY0173</strain>
    </source>
</reference>
<proteinExistence type="predicted"/>
<keyword evidence="2" id="KW-1185">Reference proteome</keyword>
<comment type="caution">
    <text evidence="1">The sequence shown here is derived from an EMBL/GenBank/DDBJ whole genome shotgun (WGS) entry which is preliminary data.</text>
</comment>
<name>A0A9K3D071_9EUKA</name>
<protein>
    <submittedName>
        <fullName evidence="1">Uncharacterized protein</fullName>
    </submittedName>
</protein>
<dbReference type="Proteomes" id="UP000265618">
    <property type="component" value="Unassembled WGS sequence"/>
</dbReference>
<dbReference type="AlphaFoldDB" id="A0A9K3D071"/>
<organism evidence="1 2">
    <name type="scientific">Kipferlia bialata</name>
    <dbReference type="NCBI Taxonomy" id="797122"/>
    <lineage>
        <taxon>Eukaryota</taxon>
        <taxon>Metamonada</taxon>
        <taxon>Carpediemonas-like organisms</taxon>
        <taxon>Kipferlia</taxon>
    </lineage>
</organism>
<accession>A0A9K3D071</accession>